<dbReference type="AlphaFoldDB" id="A4Y9N8"/>
<organism evidence="1">
    <name type="scientific">Shewanella putrefaciens (strain CN-32 / ATCC BAA-453)</name>
    <dbReference type="NCBI Taxonomy" id="319224"/>
    <lineage>
        <taxon>Bacteria</taxon>
        <taxon>Pseudomonadati</taxon>
        <taxon>Pseudomonadota</taxon>
        <taxon>Gammaproteobacteria</taxon>
        <taxon>Alteromonadales</taxon>
        <taxon>Shewanellaceae</taxon>
        <taxon>Shewanella</taxon>
    </lineage>
</organism>
<name>A4Y9N8_SHEPC</name>
<gene>
    <name evidence="1" type="ordered locus">Sputcn32_2956</name>
</gene>
<sequence length="75" mass="8147">MSYAHSVLIVIASPVTRRKYIPIGSTATSMSPTVTGTPMPILTNPLAARLAKKLLPQSVFEMDIYRGLAICIFPQ</sequence>
<protein>
    <submittedName>
        <fullName evidence="1">Uncharacterized protein</fullName>
    </submittedName>
</protein>
<dbReference type="HOGENOM" id="CLU_2669026_0_0_6"/>
<reference evidence="1" key="1">
    <citation type="submission" date="2007-04" db="EMBL/GenBank/DDBJ databases">
        <title>Complete sequence of Shewanella putrefaciens CN-32.</title>
        <authorList>
            <consortium name="US DOE Joint Genome Institute"/>
            <person name="Copeland A."/>
            <person name="Lucas S."/>
            <person name="Lapidus A."/>
            <person name="Barry K."/>
            <person name="Detter J.C."/>
            <person name="Glavina del Rio T."/>
            <person name="Hammon N."/>
            <person name="Israni S."/>
            <person name="Dalin E."/>
            <person name="Tice H."/>
            <person name="Pitluck S."/>
            <person name="Chain P."/>
            <person name="Malfatti S."/>
            <person name="Shin M."/>
            <person name="Vergez L."/>
            <person name="Schmutz J."/>
            <person name="Larimer F."/>
            <person name="Land M."/>
            <person name="Hauser L."/>
            <person name="Kyrpides N."/>
            <person name="Mikhailova N."/>
            <person name="Romine M.F."/>
            <person name="Fredrickson J."/>
            <person name="Tiedje J."/>
            <person name="Richardson P."/>
        </authorList>
    </citation>
    <scope>NUCLEOTIDE SEQUENCE [LARGE SCALE GENOMIC DNA]</scope>
    <source>
        <strain evidence="1">CN-32</strain>
    </source>
</reference>
<dbReference type="EMBL" id="CP000681">
    <property type="protein sequence ID" value="ABP76671.1"/>
    <property type="molecule type" value="Genomic_DNA"/>
</dbReference>
<evidence type="ECO:0000313" key="1">
    <source>
        <dbReference type="EMBL" id="ABP76671.1"/>
    </source>
</evidence>
<proteinExistence type="predicted"/>
<accession>A4Y9N8</accession>
<dbReference type="KEGG" id="spc:Sputcn32_2956"/>